<sequence>MFKDLPPLEDLIKELKDIKDVGIKSQKRNNNSFDKSLQTYLNQPKQDVIKPIKSYFDLKSIQESKTPEEVANTFQTIFFEMMLKEMKNGLFEFSSSDFGNKMYMDMFFMQLAQVMADSNQIGLKDYILNAINNYTKNSKPEG</sequence>
<dbReference type="Pfam" id="PF10135">
    <property type="entry name" value="Rod-binding"/>
    <property type="match status" value="1"/>
</dbReference>
<proteinExistence type="predicted"/>
<name>C4FHR8_9AQUI</name>
<evidence type="ECO:0000259" key="1">
    <source>
        <dbReference type="Pfam" id="PF10135"/>
    </source>
</evidence>
<keyword evidence="3" id="KW-1185">Reference proteome</keyword>
<accession>C4FHR8</accession>
<gene>
    <name evidence="2" type="ORF">SULYE_0096</name>
</gene>
<reference evidence="2 3" key="1">
    <citation type="submission" date="2009-04" db="EMBL/GenBank/DDBJ databases">
        <authorList>
            <person name="Reysenbach A.-L."/>
            <person name="Heidelberg J.F."/>
            <person name="Nelson W.C."/>
        </authorList>
    </citation>
    <scope>NUCLEOTIDE SEQUENCE [LARGE SCALE GENOMIC DNA]</scope>
    <source>
        <strain evidence="2 3">SS-5</strain>
    </source>
</reference>
<dbReference type="OrthoDB" id="9796740at2"/>
<evidence type="ECO:0000313" key="2">
    <source>
        <dbReference type="EMBL" id="EEP61388.1"/>
    </source>
</evidence>
<feature type="domain" description="Flagellar protein FlgJ N-terminal" evidence="1">
    <location>
        <begin position="87"/>
        <end position="128"/>
    </location>
</feature>
<evidence type="ECO:0000313" key="3">
    <source>
        <dbReference type="Proteomes" id="UP000005540"/>
    </source>
</evidence>
<dbReference type="AlphaFoldDB" id="C4FHR8"/>
<protein>
    <recommendedName>
        <fullName evidence="1">Flagellar protein FlgJ N-terminal domain-containing protein</fullName>
    </recommendedName>
</protein>
<dbReference type="EMBL" id="ABZS01000005">
    <property type="protein sequence ID" value="EEP61388.1"/>
    <property type="molecule type" value="Genomic_DNA"/>
</dbReference>
<dbReference type="RefSeq" id="WP_007545484.1">
    <property type="nucleotide sequence ID" value="NZ_ABZS01000005.1"/>
</dbReference>
<dbReference type="InterPro" id="IPR019301">
    <property type="entry name" value="Flagellar_prot_FlgJ_N"/>
</dbReference>
<dbReference type="Proteomes" id="UP000005540">
    <property type="component" value="Unassembled WGS sequence"/>
</dbReference>
<comment type="caution">
    <text evidence="2">The sequence shown here is derived from an EMBL/GenBank/DDBJ whole genome shotgun (WGS) entry which is preliminary data.</text>
</comment>
<organism evidence="2 3">
    <name type="scientific">Sulfurihydrogenibium yellowstonense SS-5</name>
    <dbReference type="NCBI Taxonomy" id="432331"/>
    <lineage>
        <taxon>Bacteria</taxon>
        <taxon>Pseudomonadati</taxon>
        <taxon>Aquificota</taxon>
        <taxon>Aquificia</taxon>
        <taxon>Aquificales</taxon>
        <taxon>Hydrogenothermaceae</taxon>
        <taxon>Sulfurihydrogenibium</taxon>
    </lineage>
</organism>